<reference evidence="1 2" key="1">
    <citation type="submission" date="2016-04" db="EMBL/GenBank/DDBJ databases">
        <title>A degradative enzymes factory behind the ericoid mycorrhizal symbiosis.</title>
        <authorList>
            <consortium name="DOE Joint Genome Institute"/>
            <person name="Martino E."/>
            <person name="Morin E."/>
            <person name="Grelet G."/>
            <person name="Kuo A."/>
            <person name="Kohler A."/>
            <person name="Daghino S."/>
            <person name="Barry K."/>
            <person name="Choi C."/>
            <person name="Cichocki N."/>
            <person name="Clum A."/>
            <person name="Copeland A."/>
            <person name="Hainaut M."/>
            <person name="Haridas S."/>
            <person name="Labutti K."/>
            <person name="Lindquist E."/>
            <person name="Lipzen A."/>
            <person name="Khouja H.-R."/>
            <person name="Murat C."/>
            <person name="Ohm R."/>
            <person name="Olson A."/>
            <person name="Spatafora J."/>
            <person name="Veneault-Fourrey C."/>
            <person name="Henrissat B."/>
            <person name="Grigoriev I."/>
            <person name="Martin F."/>
            <person name="Perotto S."/>
        </authorList>
    </citation>
    <scope>NUCLEOTIDE SEQUENCE [LARGE SCALE GENOMIC DNA]</scope>
    <source>
        <strain evidence="1 2">F</strain>
    </source>
</reference>
<evidence type="ECO:0000313" key="1">
    <source>
        <dbReference type="EMBL" id="PMD36765.1"/>
    </source>
</evidence>
<proteinExistence type="predicted"/>
<gene>
    <name evidence="1" type="ORF">L207DRAFT_515288</name>
</gene>
<dbReference type="EMBL" id="KZ613950">
    <property type="protein sequence ID" value="PMD36765.1"/>
    <property type="molecule type" value="Genomic_DNA"/>
</dbReference>
<organism evidence="1 2">
    <name type="scientific">Hyaloscypha variabilis (strain UAMH 11265 / GT02V1 / F)</name>
    <name type="common">Meliniomyces variabilis</name>
    <dbReference type="NCBI Taxonomy" id="1149755"/>
    <lineage>
        <taxon>Eukaryota</taxon>
        <taxon>Fungi</taxon>
        <taxon>Dikarya</taxon>
        <taxon>Ascomycota</taxon>
        <taxon>Pezizomycotina</taxon>
        <taxon>Leotiomycetes</taxon>
        <taxon>Helotiales</taxon>
        <taxon>Hyaloscyphaceae</taxon>
        <taxon>Hyaloscypha</taxon>
        <taxon>Hyaloscypha variabilis</taxon>
    </lineage>
</organism>
<evidence type="ECO:0000313" key="2">
    <source>
        <dbReference type="Proteomes" id="UP000235786"/>
    </source>
</evidence>
<dbReference type="Proteomes" id="UP000235786">
    <property type="component" value="Unassembled WGS sequence"/>
</dbReference>
<protein>
    <submittedName>
        <fullName evidence="1">Uncharacterized protein</fullName>
    </submittedName>
</protein>
<name>A0A2J6RE22_HYAVF</name>
<accession>A0A2J6RE22</accession>
<sequence length="141" mass="15453">MSTASVRSLDMLGSEKERYKSGAQCTKHHPFTASQIPSGVQTYQRYPRLPPTGTCLSQSDPCFNRHEYSGFLSAARHPMLAILPSTSAFSPPIQSHSQIHTTREQCPTLAISTSIPMVPLLALLRPIPTDNTRSLRSSSKA</sequence>
<keyword evidence="2" id="KW-1185">Reference proteome</keyword>
<dbReference type="AlphaFoldDB" id="A0A2J6RE22"/>